<keyword evidence="3" id="KW-0378">Hydrolase</keyword>
<dbReference type="PANTHER" id="PTHR48104:SF30">
    <property type="entry name" value="METACASPASE-1"/>
    <property type="match status" value="1"/>
</dbReference>
<organism evidence="5 6">
    <name type="scientific">Guyanagaster necrorhizus</name>
    <dbReference type="NCBI Taxonomy" id="856835"/>
    <lineage>
        <taxon>Eukaryota</taxon>
        <taxon>Fungi</taxon>
        <taxon>Dikarya</taxon>
        <taxon>Basidiomycota</taxon>
        <taxon>Agaricomycotina</taxon>
        <taxon>Agaricomycetes</taxon>
        <taxon>Agaricomycetidae</taxon>
        <taxon>Agaricales</taxon>
        <taxon>Marasmiineae</taxon>
        <taxon>Physalacriaceae</taxon>
        <taxon>Guyanagaster</taxon>
    </lineage>
</organism>
<dbReference type="InterPro" id="IPR050452">
    <property type="entry name" value="Metacaspase"/>
</dbReference>
<keyword evidence="6" id="KW-1185">Reference proteome</keyword>
<comment type="caution">
    <text evidence="5">The sequence shown here is derived from an EMBL/GenBank/DDBJ whole genome shotgun (WGS) entry which is preliminary data.</text>
</comment>
<gene>
    <name evidence="5" type="ORF">BT62DRAFT_162428</name>
</gene>
<evidence type="ECO:0000259" key="4">
    <source>
        <dbReference type="Pfam" id="PF00656"/>
    </source>
</evidence>
<evidence type="ECO:0000256" key="3">
    <source>
        <dbReference type="ARBA" id="ARBA00022807"/>
    </source>
</evidence>
<dbReference type="PANTHER" id="PTHR48104">
    <property type="entry name" value="METACASPASE-4"/>
    <property type="match status" value="1"/>
</dbReference>
<dbReference type="GO" id="GO:0006508">
    <property type="term" value="P:proteolysis"/>
    <property type="evidence" value="ECO:0007669"/>
    <property type="project" value="InterPro"/>
</dbReference>
<dbReference type="EMBL" id="MU250536">
    <property type="protein sequence ID" value="KAG7445543.1"/>
    <property type="molecule type" value="Genomic_DNA"/>
</dbReference>
<evidence type="ECO:0000313" key="5">
    <source>
        <dbReference type="EMBL" id="KAG7445543.1"/>
    </source>
</evidence>
<dbReference type="PROSITE" id="PS51257">
    <property type="entry name" value="PROKAR_LIPOPROTEIN"/>
    <property type="match status" value="1"/>
</dbReference>
<proteinExistence type="inferred from homology"/>
<dbReference type="GO" id="GO:0006915">
    <property type="term" value="P:apoptotic process"/>
    <property type="evidence" value="ECO:0007669"/>
    <property type="project" value="UniProtKB-KW"/>
</dbReference>
<accession>A0A9P7VQG7</accession>
<dbReference type="InterPro" id="IPR029030">
    <property type="entry name" value="Caspase-like_dom_sf"/>
</dbReference>
<evidence type="ECO:0000256" key="1">
    <source>
        <dbReference type="ARBA" id="ARBA00009005"/>
    </source>
</evidence>
<dbReference type="OrthoDB" id="3223806at2759"/>
<evidence type="ECO:0000256" key="2">
    <source>
        <dbReference type="ARBA" id="ARBA00022703"/>
    </source>
</evidence>
<dbReference type="Proteomes" id="UP000812287">
    <property type="component" value="Unassembled WGS sequence"/>
</dbReference>
<dbReference type="AlphaFoldDB" id="A0A9P7VQG7"/>
<dbReference type="GO" id="GO:0004197">
    <property type="term" value="F:cysteine-type endopeptidase activity"/>
    <property type="evidence" value="ECO:0007669"/>
    <property type="project" value="InterPro"/>
</dbReference>
<dbReference type="GeneID" id="66102189"/>
<comment type="similarity">
    <text evidence="1">Belongs to the peptidase C14B family.</text>
</comment>
<dbReference type="GO" id="GO:0005737">
    <property type="term" value="C:cytoplasm"/>
    <property type="evidence" value="ECO:0007669"/>
    <property type="project" value="TreeGrafter"/>
</dbReference>
<keyword evidence="3" id="KW-0645">Protease</keyword>
<dbReference type="Pfam" id="PF00656">
    <property type="entry name" value="Peptidase_C14"/>
    <property type="match status" value="1"/>
</dbReference>
<dbReference type="Gene3D" id="3.40.50.1460">
    <property type="match status" value="1"/>
</dbReference>
<keyword evidence="3" id="KW-0788">Thiol protease</keyword>
<name>A0A9P7VQG7_9AGAR</name>
<dbReference type="RefSeq" id="XP_043039043.1">
    <property type="nucleotide sequence ID" value="XM_043179893.1"/>
</dbReference>
<feature type="domain" description="Peptidase C14 caspase" evidence="4">
    <location>
        <begin position="37"/>
        <end position="310"/>
    </location>
</feature>
<evidence type="ECO:0000313" key="6">
    <source>
        <dbReference type="Proteomes" id="UP000812287"/>
    </source>
</evidence>
<reference evidence="5" key="1">
    <citation type="submission" date="2020-11" db="EMBL/GenBank/DDBJ databases">
        <title>Adaptations for nitrogen fixation in a non-lichenized fungal sporocarp promotes dispersal by wood-feeding termites.</title>
        <authorList>
            <consortium name="DOE Joint Genome Institute"/>
            <person name="Koch R.A."/>
            <person name="Yoon G."/>
            <person name="Arayal U."/>
            <person name="Lail K."/>
            <person name="Amirebrahimi M."/>
            <person name="Labutti K."/>
            <person name="Lipzen A."/>
            <person name="Riley R."/>
            <person name="Barry K."/>
            <person name="Henrissat B."/>
            <person name="Grigoriev I.V."/>
            <person name="Herr J.R."/>
            <person name="Aime M.C."/>
        </authorList>
    </citation>
    <scope>NUCLEOTIDE SEQUENCE</scope>
    <source>
        <strain evidence="5">MCA 3950</strain>
    </source>
</reference>
<sequence length="323" mass="35986">MHFRVRRSRTLEYLLQSSLSVACCPNPRPMEAKPVARKALLIGISYASEVYRSKPESQMPGALADVKEMYDILIDKPRHLWPTKANIERAISDFVGGTSSGDICFLFYAGHGHQIYNPSSPETDKRDKHIVPCDAIDPDVMPLVAVDAKLTAVFDCCHSGTVLDLLHYRCNDITAWKRTVFSKTSVNLSLIVPCTLNSFAPGITSNWDPCIRDCEGFCLLPKRRGSGYVICISACLDEELAWGGNKGGSLTRALIQALHQDHHPTLKELNIFIGARVKVYVNAIIKKRRGKDAKESLPKIAQHPQVSHHFTRLCPFIHLIAVL</sequence>
<protein>
    <submittedName>
        <fullName evidence="5">Peptidase C14</fullName>
    </submittedName>
</protein>
<dbReference type="SUPFAM" id="SSF52129">
    <property type="entry name" value="Caspase-like"/>
    <property type="match status" value="1"/>
</dbReference>
<keyword evidence="2" id="KW-0053">Apoptosis</keyword>
<dbReference type="InterPro" id="IPR011600">
    <property type="entry name" value="Pept_C14_caspase"/>
</dbReference>